<evidence type="ECO:0000313" key="7">
    <source>
        <dbReference type="EMBL" id="KAJ0202472.1"/>
    </source>
</evidence>
<feature type="domain" description="TF-B3" evidence="6">
    <location>
        <begin position="68"/>
        <end position="175"/>
    </location>
</feature>
<dbReference type="GO" id="GO:0003700">
    <property type="term" value="F:DNA-binding transcription factor activity"/>
    <property type="evidence" value="ECO:0007669"/>
    <property type="project" value="InterPro"/>
</dbReference>
<dbReference type="SMART" id="SM01019">
    <property type="entry name" value="B3"/>
    <property type="match status" value="1"/>
</dbReference>
<dbReference type="InterPro" id="IPR003340">
    <property type="entry name" value="B3_DNA-bd"/>
</dbReference>
<accession>A0A9R1XBL9</accession>
<sequence>MSLDLFSSTLPESLMEIRNNPIFYTHHPQLPSSALGGINFNPHNDSHELEQVFINTDITTTITKEHMFQKTLTPSDVGKLNRLVIPKHHAEKYFPFGGGGDATNQRKGLVLSFEDESGKLWRFQYSYWKSSQSYVLTKGWNGYVKENHLDAGDLVLFKRHRWDWQRMFIGWKRLSAAAAPIIDRMAAAVAQPVNGGAQINQWSNMAVLHHAQSHYPSHHPPISIPLRYQPDCLHAGMVETRRLRLFGVNLECSNNYEPQSPDNSSHGGQ</sequence>
<dbReference type="Proteomes" id="UP000235145">
    <property type="component" value="Unassembled WGS sequence"/>
</dbReference>
<dbReference type="PROSITE" id="PS50863">
    <property type="entry name" value="B3"/>
    <property type="match status" value="1"/>
</dbReference>
<dbReference type="AlphaFoldDB" id="A0A9R1XBL9"/>
<dbReference type="Pfam" id="PF02362">
    <property type="entry name" value="B3"/>
    <property type="match status" value="1"/>
</dbReference>
<dbReference type="PANTHER" id="PTHR31140">
    <property type="entry name" value="B3 DOMAIN-CONTAINING TRANSCRIPTION FACTOR ABI3"/>
    <property type="match status" value="1"/>
</dbReference>
<keyword evidence="8" id="KW-1185">Reference proteome</keyword>
<dbReference type="EMBL" id="NBSK02000006">
    <property type="protein sequence ID" value="KAJ0202472.1"/>
    <property type="molecule type" value="Genomic_DNA"/>
</dbReference>
<dbReference type="InterPro" id="IPR044800">
    <property type="entry name" value="LEC2-like"/>
</dbReference>
<organism evidence="7 8">
    <name type="scientific">Lactuca sativa</name>
    <name type="common">Garden lettuce</name>
    <dbReference type="NCBI Taxonomy" id="4236"/>
    <lineage>
        <taxon>Eukaryota</taxon>
        <taxon>Viridiplantae</taxon>
        <taxon>Streptophyta</taxon>
        <taxon>Embryophyta</taxon>
        <taxon>Tracheophyta</taxon>
        <taxon>Spermatophyta</taxon>
        <taxon>Magnoliopsida</taxon>
        <taxon>eudicotyledons</taxon>
        <taxon>Gunneridae</taxon>
        <taxon>Pentapetalae</taxon>
        <taxon>asterids</taxon>
        <taxon>campanulids</taxon>
        <taxon>Asterales</taxon>
        <taxon>Asteraceae</taxon>
        <taxon>Cichorioideae</taxon>
        <taxon>Cichorieae</taxon>
        <taxon>Lactucinae</taxon>
        <taxon>Lactuca</taxon>
    </lineage>
</organism>
<evidence type="ECO:0000256" key="2">
    <source>
        <dbReference type="ARBA" id="ARBA00023015"/>
    </source>
</evidence>
<keyword evidence="2" id="KW-0805">Transcription regulation</keyword>
<dbReference type="PANTHER" id="PTHR31140:SF70">
    <property type="entry name" value="B3 DOMAIN-CONTAINING PROTEIN OS11G0156000"/>
    <property type="match status" value="1"/>
</dbReference>
<dbReference type="SUPFAM" id="SSF101936">
    <property type="entry name" value="DNA-binding pseudobarrel domain"/>
    <property type="match status" value="1"/>
</dbReference>
<evidence type="ECO:0000256" key="1">
    <source>
        <dbReference type="ARBA" id="ARBA00004123"/>
    </source>
</evidence>
<dbReference type="GO" id="GO:0005634">
    <property type="term" value="C:nucleus"/>
    <property type="evidence" value="ECO:0007669"/>
    <property type="project" value="UniProtKB-SubCell"/>
</dbReference>
<name>A0A9R1XBL9_LACSA</name>
<protein>
    <recommendedName>
        <fullName evidence="6">TF-B3 domain-containing protein</fullName>
    </recommendedName>
</protein>
<gene>
    <name evidence="7" type="ORF">LSAT_V11C600312490</name>
</gene>
<evidence type="ECO:0000256" key="3">
    <source>
        <dbReference type="ARBA" id="ARBA00023125"/>
    </source>
</evidence>
<dbReference type="GO" id="GO:0003677">
    <property type="term" value="F:DNA binding"/>
    <property type="evidence" value="ECO:0007669"/>
    <property type="project" value="UniProtKB-KW"/>
</dbReference>
<evidence type="ECO:0000259" key="6">
    <source>
        <dbReference type="PROSITE" id="PS50863"/>
    </source>
</evidence>
<dbReference type="InterPro" id="IPR015300">
    <property type="entry name" value="DNA-bd_pseudobarrel_sf"/>
</dbReference>
<evidence type="ECO:0000256" key="4">
    <source>
        <dbReference type="ARBA" id="ARBA00023163"/>
    </source>
</evidence>
<keyword evidence="4" id="KW-0804">Transcription</keyword>
<comment type="subcellular location">
    <subcellularLocation>
        <location evidence="1">Nucleus</location>
    </subcellularLocation>
</comment>
<keyword evidence="3" id="KW-0238">DNA-binding</keyword>
<evidence type="ECO:0000313" key="8">
    <source>
        <dbReference type="Proteomes" id="UP000235145"/>
    </source>
</evidence>
<dbReference type="Gene3D" id="2.40.330.10">
    <property type="entry name" value="DNA-binding pseudobarrel domain"/>
    <property type="match status" value="1"/>
</dbReference>
<comment type="caution">
    <text evidence="7">The sequence shown here is derived from an EMBL/GenBank/DDBJ whole genome shotgun (WGS) entry which is preliminary data.</text>
</comment>
<reference evidence="7 8" key="1">
    <citation type="journal article" date="2017" name="Nat. Commun.">
        <title>Genome assembly with in vitro proximity ligation data and whole-genome triplication in lettuce.</title>
        <authorList>
            <person name="Reyes-Chin-Wo S."/>
            <person name="Wang Z."/>
            <person name="Yang X."/>
            <person name="Kozik A."/>
            <person name="Arikit S."/>
            <person name="Song C."/>
            <person name="Xia L."/>
            <person name="Froenicke L."/>
            <person name="Lavelle D.O."/>
            <person name="Truco M.J."/>
            <person name="Xia R."/>
            <person name="Zhu S."/>
            <person name="Xu C."/>
            <person name="Xu H."/>
            <person name="Xu X."/>
            <person name="Cox K."/>
            <person name="Korf I."/>
            <person name="Meyers B.C."/>
            <person name="Michelmore R.W."/>
        </authorList>
    </citation>
    <scope>NUCLEOTIDE SEQUENCE [LARGE SCALE GENOMIC DNA]</scope>
    <source>
        <strain evidence="8">cv. Salinas</strain>
        <tissue evidence="7">Seedlings</tissue>
    </source>
</reference>
<keyword evidence="5" id="KW-0539">Nucleus</keyword>
<dbReference type="CDD" id="cd10017">
    <property type="entry name" value="B3_DNA"/>
    <property type="match status" value="1"/>
</dbReference>
<proteinExistence type="predicted"/>
<evidence type="ECO:0000256" key="5">
    <source>
        <dbReference type="ARBA" id="ARBA00023242"/>
    </source>
</evidence>